<dbReference type="AlphaFoldDB" id="A0A4S8KV97"/>
<proteinExistence type="predicted"/>
<reference evidence="1 2" key="1">
    <citation type="journal article" date="2019" name="Nat. Ecol. Evol.">
        <title>Megaphylogeny resolves global patterns of mushroom evolution.</title>
        <authorList>
            <person name="Varga T."/>
            <person name="Krizsan K."/>
            <person name="Foldi C."/>
            <person name="Dima B."/>
            <person name="Sanchez-Garcia M."/>
            <person name="Sanchez-Ramirez S."/>
            <person name="Szollosi G.J."/>
            <person name="Szarkandi J.G."/>
            <person name="Papp V."/>
            <person name="Albert L."/>
            <person name="Andreopoulos W."/>
            <person name="Angelini C."/>
            <person name="Antonin V."/>
            <person name="Barry K.W."/>
            <person name="Bougher N.L."/>
            <person name="Buchanan P."/>
            <person name="Buyck B."/>
            <person name="Bense V."/>
            <person name="Catcheside P."/>
            <person name="Chovatia M."/>
            <person name="Cooper J."/>
            <person name="Damon W."/>
            <person name="Desjardin D."/>
            <person name="Finy P."/>
            <person name="Geml J."/>
            <person name="Haridas S."/>
            <person name="Hughes K."/>
            <person name="Justo A."/>
            <person name="Karasinski D."/>
            <person name="Kautmanova I."/>
            <person name="Kiss B."/>
            <person name="Kocsube S."/>
            <person name="Kotiranta H."/>
            <person name="LaButti K.M."/>
            <person name="Lechner B.E."/>
            <person name="Liimatainen K."/>
            <person name="Lipzen A."/>
            <person name="Lukacs Z."/>
            <person name="Mihaltcheva S."/>
            <person name="Morgado L.N."/>
            <person name="Niskanen T."/>
            <person name="Noordeloos M.E."/>
            <person name="Ohm R.A."/>
            <person name="Ortiz-Santana B."/>
            <person name="Ovrebo C."/>
            <person name="Racz N."/>
            <person name="Riley R."/>
            <person name="Savchenko A."/>
            <person name="Shiryaev A."/>
            <person name="Soop K."/>
            <person name="Spirin V."/>
            <person name="Szebenyi C."/>
            <person name="Tomsovsky M."/>
            <person name="Tulloss R.E."/>
            <person name="Uehling J."/>
            <person name="Grigoriev I.V."/>
            <person name="Vagvolgyi C."/>
            <person name="Papp T."/>
            <person name="Martin F.M."/>
            <person name="Miettinen O."/>
            <person name="Hibbett D.S."/>
            <person name="Nagy L.G."/>
        </authorList>
    </citation>
    <scope>NUCLEOTIDE SEQUENCE [LARGE SCALE GENOMIC DNA]</scope>
    <source>
        <strain evidence="1 2">CBS 962.96</strain>
    </source>
</reference>
<dbReference type="Proteomes" id="UP000297245">
    <property type="component" value="Unassembled WGS sequence"/>
</dbReference>
<evidence type="ECO:0000313" key="2">
    <source>
        <dbReference type="Proteomes" id="UP000297245"/>
    </source>
</evidence>
<protein>
    <submittedName>
        <fullName evidence="1">Uncharacterized protein</fullName>
    </submittedName>
</protein>
<accession>A0A4S8KV97</accession>
<dbReference type="EMBL" id="ML179982">
    <property type="protein sequence ID" value="THU79740.1"/>
    <property type="molecule type" value="Genomic_DNA"/>
</dbReference>
<name>A0A4S8KV97_DENBC</name>
<gene>
    <name evidence="1" type="ORF">K435DRAFT_519561</name>
</gene>
<evidence type="ECO:0000313" key="1">
    <source>
        <dbReference type="EMBL" id="THU79740.1"/>
    </source>
</evidence>
<organism evidence="1 2">
    <name type="scientific">Dendrothele bispora (strain CBS 962.96)</name>
    <dbReference type="NCBI Taxonomy" id="1314807"/>
    <lineage>
        <taxon>Eukaryota</taxon>
        <taxon>Fungi</taxon>
        <taxon>Dikarya</taxon>
        <taxon>Basidiomycota</taxon>
        <taxon>Agaricomycotina</taxon>
        <taxon>Agaricomycetes</taxon>
        <taxon>Agaricomycetidae</taxon>
        <taxon>Agaricales</taxon>
        <taxon>Agaricales incertae sedis</taxon>
        <taxon>Dendrothele</taxon>
    </lineage>
</organism>
<keyword evidence="2" id="KW-1185">Reference proteome</keyword>
<sequence length="128" mass="14870">MRDQRLWLHWMGHLIRLIRWMICLETVEARFQGLRDHMVLVEEVEVVKTVHLLVWTCSMVLVWVHPRALRSSSVASASGRRIVRKNCYTGVSVKGVVEDEGGQVVGRRRVRGNRSPTVNRMVENVKRI</sequence>